<dbReference type="EMBL" id="JASPKY010000119">
    <property type="protein sequence ID" value="KAK9732391.1"/>
    <property type="molecule type" value="Genomic_DNA"/>
</dbReference>
<evidence type="ECO:0000313" key="1">
    <source>
        <dbReference type="EMBL" id="KAK9732391.1"/>
    </source>
</evidence>
<organism evidence="1 2">
    <name type="scientific">Popillia japonica</name>
    <name type="common">Japanese beetle</name>
    <dbReference type="NCBI Taxonomy" id="7064"/>
    <lineage>
        <taxon>Eukaryota</taxon>
        <taxon>Metazoa</taxon>
        <taxon>Ecdysozoa</taxon>
        <taxon>Arthropoda</taxon>
        <taxon>Hexapoda</taxon>
        <taxon>Insecta</taxon>
        <taxon>Pterygota</taxon>
        <taxon>Neoptera</taxon>
        <taxon>Endopterygota</taxon>
        <taxon>Coleoptera</taxon>
        <taxon>Polyphaga</taxon>
        <taxon>Scarabaeiformia</taxon>
        <taxon>Scarabaeidae</taxon>
        <taxon>Rutelinae</taxon>
        <taxon>Popillia</taxon>
    </lineage>
</organism>
<name>A0AAW1LGQ6_POPJA</name>
<dbReference type="AlphaFoldDB" id="A0AAW1LGQ6"/>
<protein>
    <submittedName>
        <fullName evidence="1">Uncharacterized protein</fullName>
    </submittedName>
</protein>
<comment type="caution">
    <text evidence="1">The sequence shown here is derived from an EMBL/GenBank/DDBJ whole genome shotgun (WGS) entry which is preliminary data.</text>
</comment>
<dbReference type="Proteomes" id="UP001458880">
    <property type="component" value="Unassembled WGS sequence"/>
</dbReference>
<reference evidence="1 2" key="1">
    <citation type="journal article" date="2024" name="BMC Genomics">
        <title>De novo assembly and annotation of Popillia japonica's genome with initial clues to its potential as an invasive pest.</title>
        <authorList>
            <person name="Cucini C."/>
            <person name="Boschi S."/>
            <person name="Funari R."/>
            <person name="Cardaioli E."/>
            <person name="Iannotti N."/>
            <person name="Marturano G."/>
            <person name="Paoli F."/>
            <person name="Bruttini M."/>
            <person name="Carapelli A."/>
            <person name="Frati F."/>
            <person name="Nardi F."/>
        </authorList>
    </citation>
    <scope>NUCLEOTIDE SEQUENCE [LARGE SCALE GENOMIC DNA]</scope>
    <source>
        <strain evidence="1">DMR45628</strain>
    </source>
</reference>
<gene>
    <name evidence="1" type="ORF">QE152_g12846</name>
</gene>
<proteinExistence type="predicted"/>
<accession>A0AAW1LGQ6</accession>
<sequence>MPKLVFPNSNCMFDVPAEGSWERSERRHFPDIHPQFSQIRTVCSTFRLKGLGKDQKDDIFQIFTTAVL</sequence>
<keyword evidence="2" id="KW-1185">Reference proteome</keyword>
<evidence type="ECO:0000313" key="2">
    <source>
        <dbReference type="Proteomes" id="UP001458880"/>
    </source>
</evidence>